<reference evidence="2" key="1">
    <citation type="submission" date="2022-06" db="EMBL/GenBank/DDBJ databases">
        <authorList>
            <person name="Andreotti S."/>
            <person name="Wyler E."/>
        </authorList>
    </citation>
    <scope>NUCLEOTIDE SEQUENCE</scope>
</reference>
<sequence>MLPFTTSQPREGWKPLQGHAARTRDLCPEGRGEASLIEMHSVLQRRLRPCAHVGAGEAGLLPRNPCRVLPSNELPGPKVSFPRLLTWQPSRVAPNNTGTFFLPCLTAH</sequence>
<feature type="region of interest" description="Disordered" evidence="1">
    <location>
        <begin position="1"/>
        <end position="20"/>
    </location>
</feature>
<protein>
    <submittedName>
        <fullName evidence="2">AABR07030053.1 protein</fullName>
    </submittedName>
</protein>
<gene>
    <name evidence="2" type="primary">AABR07030053.1</name>
    <name evidence="2" type="ORF">PHOROB_LOCUS4036</name>
</gene>
<dbReference type="AlphaFoldDB" id="A0AAU9Z0Y6"/>
<dbReference type="Proteomes" id="UP001152836">
    <property type="component" value="Unassembled WGS sequence"/>
</dbReference>
<keyword evidence="3" id="KW-1185">Reference proteome</keyword>
<organism evidence="2 3">
    <name type="scientific">Phodopus roborovskii</name>
    <name type="common">Roborovski's desert hamster</name>
    <name type="synonym">Cricetulus roborovskii</name>
    <dbReference type="NCBI Taxonomy" id="109678"/>
    <lineage>
        <taxon>Eukaryota</taxon>
        <taxon>Metazoa</taxon>
        <taxon>Chordata</taxon>
        <taxon>Craniata</taxon>
        <taxon>Vertebrata</taxon>
        <taxon>Euteleostomi</taxon>
        <taxon>Mammalia</taxon>
        <taxon>Eutheria</taxon>
        <taxon>Euarchontoglires</taxon>
        <taxon>Glires</taxon>
        <taxon>Rodentia</taxon>
        <taxon>Myomorpha</taxon>
        <taxon>Muroidea</taxon>
        <taxon>Cricetidae</taxon>
        <taxon>Cricetinae</taxon>
        <taxon>Phodopus</taxon>
    </lineage>
</organism>
<dbReference type="EMBL" id="CALSGD010001391">
    <property type="protein sequence ID" value="CAH6785862.1"/>
    <property type="molecule type" value="Genomic_DNA"/>
</dbReference>
<name>A0AAU9Z0Y6_PHORO</name>
<comment type="caution">
    <text evidence="2">The sequence shown here is derived from an EMBL/GenBank/DDBJ whole genome shotgun (WGS) entry which is preliminary data.</text>
</comment>
<evidence type="ECO:0000256" key="1">
    <source>
        <dbReference type="SAM" id="MobiDB-lite"/>
    </source>
</evidence>
<proteinExistence type="predicted"/>
<accession>A0AAU9Z0Y6</accession>
<evidence type="ECO:0000313" key="3">
    <source>
        <dbReference type="Proteomes" id="UP001152836"/>
    </source>
</evidence>
<evidence type="ECO:0000313" key="2">
    <source>
        <dbReference type="EMBL" id="CAH6785862.1"/>
    </source>
</evidence>